<keyword evidence="1" id="KW-0614">Plasmid</keyword>
<sequence length="62" mass="7378">MLQMKQRRRIYYTETRKALMWERWRKGETLTQSESGAVACCLAPLWREARPSRAGLAMLRMC</sequence>
<evidence type="ECO:0000313" key="1">
    <source>
        <dbReference type="EMBL" id="SPK76975.1"/>
    </source>
</evidence>
<dbReference type="Proteomes" id="UP000255505">
    <property type="component" value="Plasmid II"/>
</dbReference>
<reference evidence="1 2" key="1">
    <citation type="submission" date="2018-01" db="EMBL/GenBank/DDBJ databases">
        <authorList>
            <person name="Gaut B.S."/>
            <person name="Morton B.R."/>
            <person name="Clegg M.T."/>
            <person name="Duvall M.R."/>
        </authorList>
    </citation>
    <scope>NUCLEOTIDE SEQUENCE [LARGE SCALE GENOMIC DNA]</scope>
    <source>
        <strain evidence="1">Cupriavidus taiwanensis LMG 19425</strain>
        <plasmid evidence="2">Plasmid ii</plasmid>
    </source>
</reference>
<accession>A0A375IUX0</accession>
<proteinExistence type="predicted"/>
<dbReference type="EMBL" id="LT991977">
    <property type="protein sequence ID" value="SPK76975.1"/>
    <property type="molecule type" value="Genomic_DNA"/>
</dbReference>
<gene>
    <name evidence="1" type="ORF">CT19425_MP80604</name>
</gene>
<protein>
    <submittedName>
        <fullName evidence="1">Uncharacterized protein</fullName>
    </submittedName>
</protein>
<name>A0A375IUX0_9BURK</name>
<evidence type="ECO:0000313" key="2">
    <source>
        <dbReference type="Proteomes" id="UP000255505"/>
    </source>
</evidence>
<geneLocation type="plasmid" evidence="1">
    <name>II</name>
</geneLocation>
<dbReference type="AlphaFoldDB" id="A0A375IUX0"/>
<organism evidence="1 2">
    <name type="scientific">Cupriavidus taiwanensis</name>
    <dbReference type="NCBI Taxonomy" id="164546"/>
    <lineage>
        <taxon>Bacteria</taxon>
        <taxon>Pseudomonadati</taxon>
        <taxon>Pseudomonadota</taxon>
        <taxon>Betaproteobacteria</taxon>
        <taxon>Burkholderiales</taxon>
        <taxon>Burkholderiaceae</taxon>
        <taxon>Cupriavidus</taxon>
    </lineage>
</organism>